<dbReference type="Gene3D" id="3.40.50.980">
    <property type="match status" value="2"/>
</dbReference>
<evidence type="ECO:0000259" key="1">
    <source>
        <dbReference type="Pfam" id="PF00501"/>
    </source>
</evidence>
<dbReference type="RefSeq" id="WP_136554776.1">
    <property type="nucleotide sequence ID" value="NZ_STGJ01000015.1"/>
</dbReference>
<evidence type="ECO:0000259" key="2">
    <source>
        <dbReference type="Pfam" id="PF13193"/>
    </source>
</evidence>
<dbReference type="OrthoDB" id="9763207at2"/>
<gene>
    <name evidence="3" type="ORF">E5K04_12930</name>
</gene>
<dbReference type="Gene3D" id="3.30.300.30">
    <property type="match status" value="1"/>
</dbReference>
<evidence type="ECO:0000313" key="3">
    <source>
        <dbReference type="EMBL" id="TIC79823.1"/>
    </source>
</evidence>
<organism evidence="3 4">
    <name type="scientific">Crenobacter intestini</name>
    <dbReference type="NCBI Taxonomy" id="2563443"/>
    <lineage>
        <taxon>Bacteria</taxon>
        <taxon>Pseudomonadati</taxon>
        <taxon>Pseudomonadota</taxon>
        <taxon>Betaproteobacteria</taxon>
        <taxon>Neisseriales</taxon>
        <taxon>Neisseriaceae</taxon>
        <taxon>Crenobacter</taxon>
    </lineage>
</organism>
<reference evidence="3 4" key="1">
    <citation type="submission" date="2019-04" db="EMBL/GenBank/DDBJ databases">
        <title>Crenobacter sp. nov.</title>
        <authorList>
            <person name="Shi S."/>
        </authorList>
    </citation>
    <scope>NUCLEOTIDE SEQUENCE [LARGE SCALE GENOMIC DNA]</scope>
    <source>
        <strain evidence="3 4">GY 70310</strain>
    </source>
</reference>
<dbReference type="GO" id="GO:0006631">
    <property type="term" value="P:fatty acid metabolic process"/>
    <property type="evidence" value="ECO:0007669"/>
    <property type="project" value="TreeGrafter"/>
</dbReference>
<dbReference type="SUPFAM" id="SSF56801">
    <property type="entry name" value="Acetyl-CoA synthetase-like"/>
    <property type="match status" value="1"/>
</dbReference>
<protein>
    <submittedName>
        <fullName evidence="3">Acyl--CoA ligase</fullName>
    </submittedName>
</protein>
<feature type="domain" description="AMP-binding enzyme C-terminal" evidence="2">
    <location>
        <begin position="458"/>
        <end position="534"/>
    </location>
</feature>
<dbReference type="GO" id="GO:0031956">
    <property type="term" value="F:medium-chain fatty acid-CoA ligase activity"/>
    <property type="evidence" value="ECO:0007669"/>
    <property type="project" value="TreeGrafter"/>
</dbReference>
<dbReference type="InterPro" id="IPR025110">
    <property type="entry name" value="AMP-bd_C"/>
</dbReference>
<dbReference type="InterPro" id="IPR045851">
    <property type="entry name" value="AMP-bd_C_sf"/>
</dbReference>
<feature type="domain" description="AMP-dependent synthetase/ligase" evidence="1">
    <location>
        <begin position="45"/>
        <end position="408"/>
    </location>
</feature>
<name>A0A4V4N7A3_9NEIS</name>
<dbReference type="Gene3D" id="2.30.38.10">
    <property type="entry name" value="Luciferase, Domain 3"/>
    <property type="match status" value="1"/>
</dbReference>
<dbReference type="PANTHER" id="PTHR43201:SF32">
    <property type="entry name" value="2-SUCCINYLBENZOATE--COA LIGASE, CHLOROPLASTIC_PEROXISOMAL"/>
    <property type="match status" value="1"/>
</dbReference>
<dbReference type="Proteomes" id="UP000308891">
    <property type="component" value="Unassembled WGS sequence"/>
</dbReference>
<accession>A0A4V4N7A3</accession>
<dbReference type="InterPro" id="IPR000873">
    <property type="entry name" value="AMP-dep_synth/lig_dom"/>
</dbReference>
<keyword evidence="4" id="KW-1185">Reference proteome</keyword>
<dbReference type="EMBL" id="STGJ01000015">
    <property type="protein sequence ID" value="TIC79823.1"/>
    <property type="molecule type" value="Genomic_DNA"/>
</dbReference>
<dbReference type="AlphaFoldDB" id="A0A4V4N7A3"/>
<sequence length="544" mass="57268">MSTIDKWKTAYAQLTAPGAPFELAEQDGLPVFRNAPATLNEALEAGRRHGDAIFVSYLGKQLSFNDYFAEVERVAAGLIAHGLSRGTRVAIAMRNRPEWLVAFHAVLKAGAVPCALNSWWQGEELAHAITDGQASWLIADGDRLSRLEGRLGGLTVVGVDGAAGLELATLAGPIPEVWPQVSPDDTAAVLFTSGTSARAKAVLLSQRALAQGAFNFDFFAAVGAMAQPALIARAAGRRIKSLLAVPLFHVSGLMAQFVAGLRGGRELALMHKWDAAEAISAMQEDGVTTFNGSPAMQVDLISHPAFDPARLSHLLALGYGGAGVPESLSGRIARALPETMQGVGYGMTETGGAGCVNSGELFFEHPQASGLVSPIMRVRAQAPDGTPCPAGVEGELAFFGVTLMDGYWQDGQLDRSAFNGAWFATGDIGVVDADGLVRLTGRSKEVVNRGGEKFSLSEVEHCLTAHPDVLEAAALAVPDERLGERLEAVVVVRAGAPRDAEAIRAFAAARLAAYKVPASIHVSETALPRNATGKLMRQALRVPV</sequence>
<keyword evidence="3" id="KW-0436">Ligase</keyword>
<dbReference type="PANTHER" id="PTHR43201">
    <property type="entry name" value="ACYL-COA SYNTHETASE"/>
    <property type="match status" value="1"/>
</dbReference>
<proteinExistence type="predicted"/>
<comment type="caution">
    <text evidence="3">The sequence shown here is derived from an EMBL/GenBank/DDBJ whole genome shotgun (WGS) entry which is preliminary data.</text>
</comment>
<evidence type="ECO:0000313" key="4">
    <source>
        <dbReference type="Proteomes" id="UP000308891"/>
    </source>
</evidence>
<dbReference type="Pfam" id="PF00501">
    <property type="entry name" value="AMP-binding"/>
    <property type="match status" value="1"/>
</dbReference>
<dbReference type="Pfam" id="PF13193">
    <property type="entry name" value="AMP-binding_C"/>
    <property type="match status" value="1"/>
</dbReference>